<gene>
    <name evidence="1" type="primary">flgK</name>
    <name evidence="1" type="ordered locus">WS1386</name>
</gene>
<proteinExistence type="predicted"/>
<dbReference type="Proteomes" id="UP000000422">
    <property type="component" value="Chromosome"/>
</dbReference>
<accession>Q7MRG2</accession>
<reference evidence="1 2" key="1">
    <citation type="journal article" date="2003" name="Proc. Natl. Acad. Sci. U.S.A.">
        <title>Complete genome sequence and analysis of Wolinella succinogenes.</title>
        <authorList>
            <person name="Baar C."/>
            <person name="Eppinger M."/>
            <person name="Raddatz G."/>
            <person name="Simon JM."/>
            <person name="Lanz C."/>
            <person name="Klimmek O."/>
            <person name="Nandakumar R."/>
            <person name="Gross R."/>
            <person name="Rosinus A."/>
            <person name="Keller H."/>
            <person name="Jagtap P."/>
            <person name="Linke B."/>
            <person name="Meyer F."/>
            <person name="Lederer H."/>
            <person name="Schuster S.C."/>
        </authorList>
    </citation>
    <scope>NUCLEOTIDE SEQUENCE [LARGE SCALE GENOMIC DNA]</scope>
    <source>
        <strain evidence="2">ATCC 29543 / DSM 1740 / CCUG 13145 / JCM 31913 / LMG 7466 / NCTC 11488 / FDC 602W</strain>
    </source>
</reference>
<dbReference type="InterPro" id="IPR004952">
    <property type="entry name" value="NifX-assoc_nitrogen_fix"/>
</dbReference>
<dbReference type="EMBL" id="BX571660">
    <property type="protein sequence ID" value="CAE10453.1"/>
    <property type="molecule type" value="Genomic_DNA"/>
</dbReference>
<name>Q7MRG2_WOLSU</name>
<dbReference type="NCBIfam" id="TIGR02935">
    <property type="entry name" value="NifX-associated nitrogen fixation protein"/>
    <property type="match status" value="1"/>
</dbReference>
<keyword evidence="2" id="KW-1185">Reference proteome</keyword>
<dbReference type="KEGG" id="wsu:WS1386"/>
<dbReference type="RefSeq" id="WP_011139238.1">
    <property type="nucleotide sequence ID" value="NC_005090.1"/>
</dbReference>
<dbReference type="eggNOG" id="ENOG502ZBN7">
    <property type="taxonomic scope" value="Bacteria"/>
</dbReference>
<dbReference type="AlphaFoldDB" id="Q7MRG2"/>
<dbReference type="PIRSF" id="PIRSF005788">
    <property type="entry name" value="NifK"/>
    <property type="match status" value="1"/>
</dbReference>
<dbReference type="Pfam" id="PF03270">
    <property type="entry name" value="DUF269"/>
    <property type="match status" value="1"/>
</dbReference>
<sequence length="140" mass="15638">MEGVFKQALIDQFRALDAYGHWNRLSDEELLGRLYIREKGASATCAEVDEATTRNIKLYYQALAVAFEKRCGEMANVMMELNSEGYGRILVIVGRLIVLDKTIRDASKFGFGSLEELDKKGGGALGDALKAFEKYRSIFA</sequence>
<organism evidence="2">
    <name type="scientific">Wolinella succinogenes (strain ATCC 29543 / DSM 1740 / CCUG 13145 / JCM 31913 / LMG 7466 / NCTC 11488 / FDC 602W)</name>
    <name type="common">Vibrio succinogenes</name>
    <dbReference type="NCBI Taxonomy" id="273121"/>
    <lineage>
        <taxon>Bacteria</taxon>
        <taxon>Pseudomonadati</taxon>
        <taxon>Campylobacterota</taxon>
        <taxon>Epsilonproteobacteria</taxon>
        <taxon>Campylobacterales</taxon>
        <taxon>Helicobacteraceae</taxon>
        <taxon>Wolinella</taxon>
    </lineage>
</organism>
<dbReference type="Gene3D" id="1.10.3100.20">
    <property type="entry name" value="Protein of unknown function DUF269"/>
    <property type="match status" value="1"/>
</dbReference>
<dbReference type="HOGENOM" id="CLU_141510_0_0_7"/>
<evidence type="ECO:0008006" key="3">
    <source>
        <dbReference type="Google" id="ProtNLM"/>
    </source>
</evidence>
<protein>
    <recommendedName>
        <fullName evidence="3">NifX-associated protein</fullName>
    </recommendedName>
</protein>
<evidence type="ECO:0000313" key="2">
    <source>
        <dbReference type="Proteomes" id="UP000000422"/>
    </source>
</evidence>
<evidence type="ECO:0000313" key="1">
    <source>
        <dbReference type="EMBL" id="CAE10453.1"/>
    </source>
</evidence>
<dbReference type="STRING" id="273121.WS1386"/>